<name>A0A840B487_9SPHN</name>
<sequence>MSKSSRQKSINPNYEVGYGRPPVATQFPPKTSGNPRGRPPKAKAKGQPKPDTTSGLSAVQRAVLHVGDALVEVRRGGRTVKMTQHEAVVEGLAVAARQGHVRAAQIFIQMYSEAEAEDRRQSINVNESWELALQIAASLRAAKRDGPDRKELTPPMANIEGAAAEWADAMRPSEAPQTPSIQPNGHRNTPPDSECVGAALLKPLPTPPSDAPAYAEASSLPTPAARVQPIVREAPATKAVARRYGDPLIPDRRPIKAGGWALSG</sequence>
<dbReference type="AlphaFoldDB" id="A0A840B487"/>
<feature type="compositionally biased region" description="Polar residues" evidence="1">
    <location>
        <begin position="1"/>
        <end position="12"/>
    </location>
</feature>
<accession>A0A840B487</accession>
<evidence type="ECO:0000313" key="3">
    <source>
        <dbReference type="EMBL" id="MBB3943986.1"/>
    </source>
</evidence>
<reference evidence="3 4" key="1">
    <citation type="submission" date="2020-08" db="EMBL/GenBank/DDBJ databases">
        <title>Genomic Encyclopedia of Type Strains, Phase IV (KMG-IV): sequencing the most valuable type-strain genomes for metagenomic binning, comparative biology and taxonomic classification.</title>
        <authorList>
            <person name="Goeker M."/>
        </authorList>
    </citation>
    <scope>NUCLEOTIDE SEQUENCE [LARGE SCALE GENOMIC DNA]</scope>
    <source>
        <strain evidence="3 4">DSM 29050</strain>
    </source>
</reference>
<dbReference type="RefSeq" id="WP_183942291.1">
    <property type="nucleotide sequence ID" value="NZ_BAABBG010000003.1"/>
</dbReference>
<keyword evidence="3" id="KW-0238">DNA-binding</keyword>
<evidence type="ECO:0000259" key="2">
    <source>
        <dbReference type="Pfam" id="PF18932"/>
    </source>
</evidence>
<keyword evidence="4" id="KW-1185">Reference proteome</keyword>
<gene>
    <name evidence="3" type="ORF">GGR91_002255</name>
</gene>
<dbReference type="EMBL" id="JACIEA010000004">
    <property type="protein sequence ID" value="MBB3943986.1"/>
    <property type="molecule type" value="Genomic_DNA"/>
</dbReference>
<feature type="compositionally biased region" description="Polar residues" evidence="1">
    <location>
        <begin position="175"/>
        <end position="191"/>
    </location>
</feature>
<protein>
    <submittedName>
        <fullName evidence="3">DNA-binding XRE family transcriptional regulator</fullName>
    </submittedName>
</protein>
<dbReference type="GO" id="GO:0003677">
    <property type="term" value="F:DNA binding"/>
    <property type="evidence" value="ECO:0007669"/>
    <property type="project" value="UniProtKB-KW"/>
</dbReference>
<feature type="compositionally biased region" description="Basic and acidic residues" evidence="1">
    <location>
        <begin position="245"/>
        <end position="254"/>
    </location>
</feature>
<feature type="region of interest" description="Disordered" evidence="1">
    <location>
        <begin position="1"/>
        <end position="56"/>
    </location>
</feature>
<dbReference type="Proteomes" id="UP000581447">
    <property type="component" value="Unassembled WGS sequence"/>
</dbReference>
<proteinExistence type="predicted"/>
<feature type="region of interest" description="Disordered" evidence="1">
    <location>
        <begin position="245"/>
        <end position="264"/>
    </location>
</feature>
<dbReference type="Pfam" id="PF18932">
    <property type="entry name" value="DUF5681"/>
    <property type="match status" value="1"/>
</dbReference>
<evidence type="ECO:0000313" key="4">
    <source>
        <dbReference type="Proteomes" id="UP000581447"/>
    </source>
</evidence>
<organism evidence="3 4">
    <name type="scientific">Sphingorhabdus rigui</name>
    <dbReference type="NCBI Taxonomy" id="1282858"/>
    <lineage>
        <taxon>Bacteria</taxon>
        <taxon>Pseudomonadati</taxon>
        <taxon>Pseudomonadota</taxon>
        <taxon>Alphaproteobacteria</taxon>
        <taxon>Sphingomonadales</taxon>
        <taxon>Sphingomonadaceae</taxon>
        <taxon>Sphingorhabdus</taxon>
    </lineage>
</organism>
<evidence type="ECO:0000256" key="1">
    <source>
        <dbReference type="SAM" id="MobiDB-lite"/>
    </source>
</evidence>
<dbReference type="InterPro" id="IPR043736">
    <property type="entry name" value="DUF5681"/>
</dbReference>
<feature type="domain" description="DUF5681" evidence="2">
    <location>
        <begin position="24"/>
        <end position="115"/>
    </location>
</feature>
<feature type="region of interest" description="Disordered" evidence="1">
    <location>
        <begin position="172"/>
        <end position="226"/>
    </location>
</feature>
<comment type="caution">
    <text evidence="3">The sequence shown here is derived from an EMBL/GenBank/DDBJ whole genome shotgun (WGS) entry which is preliminary data.</text>
</comment>